<evidence type="ECO:0000256" key="11">
    <source>
        <dbReference type="ARBA" id="ARBA00023136"/>
    </source>
</evidence>
<keyword evidence="7 16" id="KW-0645">Protease</keyword>
<dbReference type="InterPro" id="IPR029058">
    <property type="entry name" value="AB_hydrolase_fold"/>
</dbReference>
<dbReference type="GO" id="GO:0004185">
    <property type="term" value="F:serine-type carboxypeptidase activity"/>
    <property type="evidence" value="ECO:0007669"/>
    <property type="project" value="UniProtKB-UniRule"/>
</dbReference>
<comment type="function">
    <text evidence="15">Extracellular serine carboxypeptidase that contributes to pathogenicity.</text>
</comment>
<dbReference type="RefSeq" id="XP_003024666.1">
    <property type="nucleotide sequence ID" value="XM_003024620.1"/>
</dbReference>
<dbReference type="Proteomes" id="UP000008383">
    <property type="component" value="Unassembled WGS sequence"/>
</dbReference>
<dbReference type="HOGENOM" id="CLU_062470_0_0_1"/>
<dbReference type="InterPro" id="IPR001563">
    <property type="entry name" value="Peptidase_S10"/>
</dbReference>
<dbReference type="AlphaFoldDB" id="D4D281"/>
<reference evidence="18" key="1">
    <citation type="journal article" date="2011" name="Genome Biol.">
        <title>Comparative and functional genomics provide insights into the pathogenicity of dermatophytic fungi.</title>
        <authorList>
            <person name="Burmester A."/>
            <person name="Shelest E."/>
            <person name="Gloeckner G."/>
            <person name="Heddergott C."/>
            <person name="Schindler S."/>
            <person name="Staib P."/>
            <person name="Heidel A."/>
            <person name="Felder M."/>
            <person name="Petzold A."/>
            <person name="Szafranski K."/>
            <person name="Feuermann M."/>
            <person name="Pedruzzi I."/>
            <person name="Priebe S."/>
            <person name="Groth M."/>
            <person name="Winkler R."/>
            <person name="Li W."/>
            <person name="Kniemeyer O."/>
            <person name="Schroeckh V."/>
            <person name="Hertweck C."/>
            <person name="Hube B."/>
            <person name="White T.C."/>
            <person name="Platzer M."/>
            <person name="Guthke R."/>
            <person name="Heitman J."/>
            <person name="Woestemeyer J."/>
            <person name="Zipfel P.F."/>
            <person name="Monod M."/>
            <person name="Brakhage A.A."/>
        </authorList>
    </citation>
    <scope>NUCLEOTIDE SEQUENCE [LARGE SCALE GENOMIC DNA]</scope>
    <source>
        <strain evidence="18">HKI 0517</strain>
    </source>
</reference>
<dbReference type="EC" id="3.4.16.-" evidence="16"/>
<evidence type="ECO:0000313" key="18">
    <source>
        <dbReference type="Proteomes" id="UP000008383"/>
    </source>
</evidence>
<dbReference type="PROSITE" id="PS00131">
    <property type="entry name" value="CARBOXYPEPT_SER_SER"/>
    <property type="match status" value="1"/>
</dbReference>
<dbReference type="MEROPS" id="S10.A62"/>
<evidence type="ECO:0000256" key="2">
    <source>
        <dbReference type="ARBA" id="ARBA00004609"/>
    </source>
</evidence>
<comment type="similarity">
    <text evidence="3 16">Belongs to the peptidase S10 family.</text>
</comment>
<keyword evidence="9 16" id="KW-0378">Hydrolase</keyword>
<evidence type="ECO:0000256" key="13">
    <source>
        <dbReference type="ARBA" id="ARBA00023180"/>
    </source>
</evidence>
<comment type="catalytic activity">
    <reaction evidence="1">
        <text>Preferential release of a C-terminal arginine or lysine residue.</text>
        <dbReference type="EC" id="3.4.16.6"/>
    </reaction>
</comment>
<dbReference type="SUPFAM" id="SSF53474">
    <property type="entry name" value="alpha/beta-Hydrolases"/>
    <property type="match status" value="1"/>
</dbReference>
<evidence type="ECO:0000256" key="1">
    <source>
        <dbReference type="ARBA" id="ARBA00001003"/>
    </source>
</evidence>
<keyword evidence="6 16" id="KW-0121">Carboxypeptidase</keyword>
<comment type="subcellular location">
    <subcellularLocation>
        <location evidence="2">Cell membrane</location>
        <topology evidence="2">Lipid-anchor</topology>
        <topology evidence="2">GPI-anchor</topology>
    </subcellularLocation>
</comment>
<keyword evidence="14" id="KW-0449">Lipoprotein</keyword>
<keyword evidence="11" id="KW-0472">Membrane</keyword>
<accession>D4D281</accession>
<sequence length="322" mass="35594">MVSFCGVAACLLTVAGHLAQAQFPPKPEGVTVLESKFGSGARITYKEPGLCETTEGVKSYAGYVHLPPGTLRDFGVEQDYPINTFFWFFEARKDPENAPLGIWMNGGPGSSSMFGMMTENGPCFVNADSNSTRLNPHSWNNEDQPVQVGLSYDTLANFTRNLVTDEITKLEPGEPIPEQNATFLVGTYASRNMNTTAHGTRHAAMALWHFAQVWFQEFPGYHPRNNKISIATESYGGRYGPAFTAFFEEQNQKIKNGTWKGHEGTMHVLHLDTLMIVNGCIDRLVQWPAYPQMAYNNTYGIEAVNASIHAGMLDALYRDGGC</sequence>
<dbReference type="GO" id="GO:0006508">
    <property type="term" value="P:proteolysis"/>
    <property type="evidence" value="ECO:0007669"/>
    <property type="project" value="UniProtKB-KW"/>
</dbReference>
<evidence type="ECO:0000256" key="6">
    <source>
        <dbReference type="ARBA" id="ARBA00022645"/>
    </source>
</evidence>
<evidence type="ECO:0000256" key="10">
    <source>
        <dbReference type="ARBA" id="ARBA00023026"/>
    </source>
</evidence>
<dbReference type="KEGG" id="tve:TRV_01183"/>
<keyword evidence="12" id="KW-1015">Disulfide bond</keyword>
<dbReference type="GeneID" id="9582841"/>
<keyword evidence="4" id="KW-1003">Cell membrane</keyword>
<keyword evidence="18" id="KW-1185">Reference proteome</keyword>
<comment type="caution">
    <text evidence="17">The sequence shown here is derived from an EMBL/GenBank/DDBJ whole genome shotgun (WGS) entry which is preliminary data.</text>
</comment>
<dbReference type="PANTHER" id="PTHR11802">
    <property type="entry name" value="SERINE PROTEASE FAMILY S10 SERINE CARBOXYPEPTIDASE"/>
    <property type="match status" value="1"/>
</dbReference>
<evidence type="ECO:0000256" key="16">
    <source>
        <dbReference type="RuleBase" id="RU361156"/>
    </source>
</evidence>
<evidence type="ECO:0000256" key="14">
    <source>
        <dbReference type="ARBA" id="ARBA00023288"/>
    </source>
</evidence>
<dbReference type="GO" id="GO:0000324">
    <property type="term" value="C:fungal-type vacuole"/>
    <property type="evidence" value="ECO:0007669"/>
    <property type="project" value="TreeGrafter"/>
</dbReference>
<name>D4D281_TRIVH</name>
<evidence type="ECO:0000313" key="17">
    <source>
        <dbReference type="EMBL" id="EFE44055.1"/>
    </source>
</evidence>
<evidence type="ECO:0000256" key="4">
    <source>
        <dbReference type="ARBA" id="ARBA00022475"/>
    </source>
</evidence>
<evidence type="ECO:0000256" key="9">
    <source>
        <dbReference type="ARBA" id="ARBA00022801"/>
    </source>
</evidence>
<dbReference type="PANTHER" id="PTHR11802:SF189">
    <property type="entry name" value="CARBOXYPEPTIDASE"/>
    <property type="match status" value="1"/>
</dbReference>
<dbReference type="EMBL" id="ACYE01000064">
    <property type="protein sequence ID" value="EFE44055.1"/>
    <property type="molecule type" value="Genomic_DNA"/>
</dbReference>
<dbReference type="ESTHER" id="triru-SCPB">
    <property type="family name" value="Carboxypeptidase_S10"/>
</dbReference>
<dbReference type="Pfam" id="PF00450">
    <property type="entry name" value="Peptidase_S10"/>
    <property type="match status" value="1"/>
</dbReference>
<proteinExistence type="inferred from homology"/>
<feature type="signal peptide" evidence="16">
    <location>
        <begin position="1"/>
        <end position="21"/>
    </location>
</feature>
<keyword evidence="13" id="KW-0325">Glycoprotein</keyword>
<evidence type="ECO:0000256" key="7">
    <source>
        <dbReference type="ARBA" id="ARBA00022670"/>
    </source>
</evidence>
<evidence type="ECO:0000256" key="5">
    <source>
        <dbReference type="ARBA" id="ARBA00022622"/>
    </source>
</evidence>
<dbReference type="GO" id="GO:0005886">
    <property type="term" value="C:plasma membrane"/>
    <property type="evidence" value="ECO:0007669"/>
    <property type="project" value="UniProtKB-SubCell"/>
</dbReference>
<protein>
    <recommendedName>
        <fullName evidence="16">Carboxypeptidase</fullName>
        <ecNumber evidence="16">3.4.16.-</ecNumber>
    </recommendedName>
</protein>
<evidence type="ECO:0000256" key="15">
    <source>
        <dbReference type="ARBA" id="ARBA00037356"/>
    </source>
</evidence>
<evidence type="ECO:0000256" key="8">
    <source>
        <dbReference type="ARBA" id="ARBA00022729"/>
    </source>
</evidence>
<dbReference type="GO" id="GO:0098552">
    <property type="term" value="C:side of membrane"/>
    <property type="evidence" value="ECO:0007669"/>
    <property type="project" value="UniProtKB-KW"/>
</dbReference>
<dbReference type="OrthoDB" id="443318at2759"/>
<feature type="chain" id="PRO_5006523459" description="Carboxypeptidase" evidence="16">
    <location>
        <begin position="22"/>
        <end position="322"/>
    </location>
</feature>
<organism evidence="17 18">
    <name type="scientific">Trichophyton verrucosum (strain HKI 0517)</name>
    <dbReference type="NCBI Taxonomy" id="663202"/>
    <lineage>
        <taxon>Eukaryota</taxon>
        <taxon>Fungi</taxon>
        <taxon>Dikarya</taxon>
        <taxon>Ascomycota</taxon>
        <taxon>Pezizomycotina</taxon>
        <taxon>Eurotiomycetes</taxon>
        <taxon>Eurotiomycetidae</taxon>
        <taxon>Onygenales</taxon>
        <taxon>Arthrodermataceae</taxon>
        <taxon>Trichophyton</taxon>
    </lineage>
</organism>
<dbReference type="InterPro" id="IPR018202">
    <property type="entry name" value="Ser_caboxypep_ser_AS"/>
</dbReference>
<keyword evidence="10" id="KW-0843">Virulence</keyword>
<evidence type="ECO:0000256" key="3">
    <source>
        <dbReference type="ARBA" id="ARBA00009431"/>
    </source>
</evidence>
<evidence type="ECO:0000256" key="12">
    <source>
        <dbReference type="ARBA" id="ARBA00023157"/>
    </source>
</evidence>
<dbReference type="Gene3D" id="3.40.50.1820">
    <property type="entry name" value="alpha/beta hydrolase"/>
    <property type="match status" value="1"/>
</dbReference>
<gene>
    <name evidence="17" type="ORF">TRV_01183</name>
</gene>
<keyword evidence="8 16" id="KW-0732">Signal</keyword>
<keyword evidence="5" id="KW-0336">GPI-anchor</keyword>